<reference evidence="1 2" key="1">
    <citation type="submission" date="2019-05" db="EMBL/GenBank/DDBJ databases">
        <title>Marinobacter panjinensis sp. nov., a moderately halophilic bacterium isolated from sea tidal flat environment.</title>
        <authorList>
            <person name="Yang W."/>
            <person name="An M."/>
            <person name="He W."/>
            <person name="Luo X."/>
            <person name="Zhu L."/>
            <person name="Chen G."/>
            <person name="Zhang Y."/>
            <person name="Wang Y."/>
        </authorList>
    </citation>
    <scope>NUCLEOTIDE SEQUENCE [LARGE SCALE GENOMIC DNA]</scope>
    <source>
        <strain evidence="1 2">PJ-16</strain>
    </source>
</reference>
<dbReference type="RefSeq" id="WP_137435415.1">
    <property type="nucleotide sequence ID" value="NZ_JANRHC010000001.1"/>
</dbReference>
<organism evidence="1 2">
    <name type="scientific">Marinobacter panjinensis</name>
    <dbReference type="NCBI Taxonomy" id="2576384"/>
    <lineage>
        <taxon>Bacteria</taxon>
        <taxon>Pseudomonadati</taxon>
        <taxon>Pseudomonadota</taxon>
        <taxon>Gammaproteobacteria</taxon>
        <taxon>Pseudomonadales</taxon>
        <taxon>Marinobacteraceae</taxon>
        <taxon>Marinobacter</taxon>
    </lineage>
</organism>
<accession>A0A4U6R2Q3</accession>
<sequence length="93" mass="10322">MNKHLLEGFPAFCLAFLVVFLALPGVSMGSSNLTFAFSGKSPPYSFSRDERAVGLFPDLVQPAEDARFIARQLGYSKKLEVRKVDFIPNSNHN</sequence>
<evidence type="ECO:0000313" key="2">
    <source>
        <dbReference type="Proteomes" id="UP000308488"/>
    </source>
</evidence>
<gene>
    <name evidence="1" type="ORF">FDP08_07795</name>
</gene>
<keyword evidence="2" id="KW-1185">Reference proteome</keyword>
<proteinExistence type="predicted"/>
<dbReference type="OrthoDB" id="6192933at2"/>
<name>A0A4U6R2Q3_9GAMM</name>
<protein>
    <submittedName>
        <fullName evidence="1">Uncharacterized protein</fullName>
    </submittedName>
</protein>
<comment type="caution">
    <text evidence="1">The sequence shown here is derived from an EMBL/GenBank/DDBJ whole genome shotgun (WGS) entry which is preliminary data.</text>
</comment>
<dbReference type="Proteomes" id="UP000308488">
    <property type="component" value="Unassembled WGS sequence"/>
</dbReference>
<evidence type="ECO:0000313" key="1">
    <source>
        <dbReference type="EMBL" id="TKV68004.1"/>
    </source>
</evidence>
<dbReference type="AlphaFoldDB" id="A0A4U6R2Q3"/>
<dbReference type="EMBL" id="SZYH01000001">
    <property type="protein sequence ID" value="TKV68004.1"/>
    <property type="molecule type" value="Genomic_DNA"/>
</dbReference>